<feature type="chain" id="PRO_5020597935" evidence="3">
    <location>
        <begin position="31"/>
        <end position="307"/>
    </location>
</feature>
<feature type="compositionally biased region" description="Basic and acidic residues" evidence="1">
    <location>
        <begin position="205"/>
        <end position="216"/>
    </location>
</feature>
<gene>
    <name evidence="4" type="ORF">BJ085DRAFT_28436</name>
</gene>
<evidence type="ECO:0000313" key="5">
    <source>
        <dbReference type="Proteomes" id="UP000268162"/>
    </source>
</evidence>
<name>A0A4P9ZR36_9FUNG</name>
<reference evidence="5" key="1">
    <citation type="journal article" date="2018" name="Nat. Microbiol.">
        <title>Leveraging single-cell genomics to expand the fungal tree of life.</title>
        <authorList>
            <person name="Ahrendt S.R."/>
            <person name="Quandt C.A."/>
            <person name="Ciobanu D."/>
            <person name="Clum A."/>
            <person name="Salamov A."/>
            <person name="Andreopoulos B."/>
            <person name="Cheng J.F."/>
            <person name="Woyke T."/>
            <person name="Pelin A."/>
            <person name="Henrissat B."/>
            <person name="Reynolds N.K."/>
            <person name="Benny G.L."/>
            <person name="Smith M.E."/>
            <person name="James T.Y."/>
            <person name="Grigoriev I.V."/>
        </authorList>
    </citation>
    <scope>NUCLEOTIDE SEQUENCE [LARGE SCALE GENOMIC DNA]</scope>
    <source>
        <strain evidence="5">RSA 468</strain>
    </source>
</reference>
<evidence type="ECO:0000256" key="1">
    <source>
        <dbReference type="SAM" id="MobiDB-lite"/>
    </source>
</evidence>
<evidence type="ECO:0000256" key="3">
    <source>
        <dbReference type="SAM" id="SignalP"/>
    </source>
</evidence>
<feature type="region of interest" description="Disordered" evidence="1">
    <location>
        <begin position="188"/>
        <end position="237"/>
    </location>
</feature>
<dbReference type="AlphaFoldDB" id="A0A4P9ZR36"/>
<keyword evidence="5" id="KW-1185">Reference proteome</keyword>
<keyword evidence="2" id="KW-0472">Membrane</keyword>
<feature type="compositionally biased region" description="Polar residues" evidence="1">
    <location>
        <begin position="188"/>
        <end position="204"/>
    </location>
</feature>
<evidence type="ECO:0000256" key="2">
    <source>
        <dbReference type="SAM" id="Phobius"/>
    </source>
</evidence>
<keyword evidence="3" id="KW-0732">Signal</keyword>
<dbReference type="Proteomes" id="UP000268162">
    <property type="component" value="Unassembled WGS sequence"/>
</dbReference>
<keyword evidence="2" id="KW-1133">Transmembrane helix</keyword>
<organism evidence="4 5">
    <name type="scientific">Dimargaris cristalligena</name>
    <dbReference type="NCBI Taxonomy" id="215637"/>
    <lineage>
        <taxon>Eukaryota</taxon>
        <taxon>Fungi</taxon>
        <taxon>Fungi incertae sedis</taxon>
        <taxon>Zoopagomycota</taxon>
        <taxon>Kickxellomycotina</taxon>
        <taxon>Dimargaritomycetes</taxon>
        <taxon>Dimargaritales</taxon>
        <taxon>Dimargaritaceae</taxon>
        <taxon>Dimargaris</taxon>
    </lineage>
</organism>
<sequence length="307" mass="33393">MISSLPPRWPFPLFPWLICWLYILCSSSGAHIFPRQDSGPKPTFNLSYDIQWVDSAKGQFGATVQLSSIIANLTSPPSFVPASEQWSVELQFRLTNNLTVTGFSSSAGTLESSSSHSNYFALTHLALQDLPVIYRINFSTDPSVFMAEATTTLATTPGAFRVYDNAKPSFTSRTEELALKRQAVVIASQPNVPTTPPNQFSNLSRKPDESFTEPKSRSLPPNAPDTLAANDDGDGDSAATEAVEEVAKRRKKVESNPYGTVLVVQPLGAYIYGGVVAIGLIVHTIGLIRRIICRKNALGAHSFMSLP</sequence>
<feature type="transmembrane region" description="Helical" evidence="2">
    <location>
        <begin position="269"/>
        <end position="288"/>
    </location>
</feature>
<protein>
    <submittedName>
        <fullName evidence="4">Uncharacterized protein</fullName>
    </submittedName>
</protein>
<dbReference type="EMBL" id="ML002773">
    <property type="protein sequence ID" value="RKP35847.1"/>
    <property type="molecule type" value="Genomic_DNA"/>
</dbReference>
<feature type="signal peptide" evidence="3">
    <location>
        <begin position="1"/>
        <end position="30"/>
    </location>
</feature>
<accession>A0A4P9ZR36</accession>
<evidence type="ECO:0000313" key="4">
    <source>
        <dbReference type="EMBL" id="RKP35847.1"/>
    </source>
</evidence>
<keyword evidence="2" id="KW-0812">Transmembrane</keyword>
<proteinExistence type="predicted"/>